<keyword evidence="3 6" id="KW-0812">Transmembrane</keyword>
<dbReference type="CDD" id="cd15904">
    <property type="entry name" value="TSPO_MBR"/>
    <property type="match status" value="1"/>
</dbReference>
<dbReference type="PIRSF" id="PIRSF005859">
    <property type="entry name" value="PBR"/>
    <property type="match status" value="1"/>
</dbReference>
<feature type="transmembrane region" description="Helical" evidence="6">
    <location>
        <begin position="84"/>
        <end position="102"/>
    </location>
</feature>
<dbReference type="InterPro" id="IPR038330">
    <property type="entry name" value="TspO/MBR-related_sf"/>
</dbReference>
<dbReference type="Gene3D" id="1.20.1260.100">
    <property type="entry name" value="TspO/MBR protein"/>
    <property type="match status" value="1"/>
</dbReference>
<dbReference type="Pfam" id="PF03073">
    <property type="entry name" value="TspO_MBR"/>
    <property type="match status" value="1"/>
</dbReference>
<dbReference type="RefSeq" id="WP_145803479.1">
    <property type="nucleotide sequence ID" value="NZ_VIVK01000001.1"/>
</dbReference>
<evidence type="ECO:0000256" key="4">
    <source>
        <dbReference type="ARBA" id="ARBA00022989"/>
    </source>
</evidence>
<evidence type="ECO:0000256" key="1">
    <source>
        <dbReference type="ARBA" id="ARBA00004141"/>
    </source>
</evidence>
<dbReference type="GO" id="GO:0033013">
    <property type="term" value="P:tetrapyrrole metabolic process"/>
    <property type="evidence" value="ECO:0007669"/>
    <property type="project" value="UniProtKB-ARBA"/>
</dbReference>
<keyword evidence="5 6" id="KW-0472">Membrane</keyword>
<evidence type="ECO:0000256" key="5">
    <source>
        <dbReference type="ARBA" id="ARBA00023136"/>
    </source>
</evidence>
<keyword evidence="4 6" id="KW-1133">Transmembrane helix</keyword>
<gene>
    <name evidence="7" type="ORF">FB561_1001</name>
</gene>
<dbReference type="EMBL" id="VIVK01000001">
    <property type="protein sequence ID" value="TWD79935.1"/>
    <property type="molecule type" value="Genomic_DNA"/>
</dbReference>
<comment type="similarity">
    <text evidence="2">Belongs to the TspO/BZRP family.</text>
</comment>
<evidence type="ECO:0000313" key="7">
    <source>
        <dbReference type="EMBL" id="TWD79935.1"/>
    </source>
</evidence>
<evidence type="ECO:0000256" key="2">
    <source>
        <dbReference type="ARBA" id="ARBA00007524"/>
    </source>
</evidence>
<reference evidence="7 8" key="1">
    <citation type="submission" date="2019-06" db="EMBL/GenBank/DDBJ databases">
        <title>Sequencing the genomes of 1000 actinobacteria strains.</title>
        <authorList>
            <person name="Klenk H.-P."/>
        </authorList>
    </citation>
    <scope>NUCLEOTIDE SEQUENCE [LARGE SCALE GENOMIC DNA]</scope>
    <source>
        <strain evidence="7 8">DSM 24683</strain>
    </source>
</reference>
<dbReference type="GO" id="GO:0016020">
    <property type="term" value="C:membrane"/>
    <property type="evidence" value="ECO:0007669"/>
    <property type="project" value="UniProtKB-SubCell"/>
</dbReference>
<dbReference type="OrthoDB" id="9795496at2"/>
<comment type="caution">
    <text evidence="7">The sequence shown here is derived from an EMBL/GenBank/DDBJ whole genome shotgun (WGS) entry which is preliminary data.</text>
</comment>
<feature type="transmembrane region" description="Helical" evidence="6">
    <location>
        <begin position="12"/>
        <end position="34"/>
    </location>
</feature>
<dbReference type="InterPro" id="IPR004307">
    <property type="entry name" value="TspO_MBR"/>
</dbReference>
<dbReference type="AlphaFoldDB" id="A0A561BM47"/>
<dbReference type="Proteomes" id="UP000318380">
    <property type="component" value="Unassembled WGS sequence"/>
</dbReference>
<feature type="transmembrane region" description="Helical" evidence="6">
    <location>
        <begin position="136"/>
        <end position="159"/>
    </location>
</feature>
<evidence type="ECO:0000256" key="6">
    <source>
        <dbReference type="SAM" id="Phobius"/>
    </source>
</evidence>
<keyword evidence="8" id="KW-1185">Reference proteome</keyword>
<feature type="transmembrane region" description="Helical" evidence="6">
    <location>
        <begin position="108"/>
        <end position="129"/>
    </location>
</feature>
<sequence length="161" mass="17683">MTTWTESRPVRSAGVLVLLVGAVAVAALIGVVGVSGTAERYQSLAQPGWAPPSWVFGPVWTVLYGMIAVSGWLVWRQVGWGRELVPFAVQLVLNAAWTPLFFGAGAMGIALIEIVVLWFAIGWTVLTFWRVRRAAAVLLLPYWAWTTFATALNAAVWWLNR</sequence>
<dbReference type="FunFam" id="1.20.1260.100:FF:000001">
    <property type="entry name" value="translocator protein 2"/>
    <property type="match status" value="1"/>
</dbReference>
<proteinExistence type="inferred from homology"/>
<evidence type="ECO:0000313" key="8">
    <source>
        <dbReference type="Proteomes" id="UP000318380"/>
    </source>
</evidence>
<dbReference type="PANTHER" id="PTHR10057">
    <property type="entry name" value="PERIPHERAL-TYPE BENZODIAZEPINE RECEPTOR"/>
    <property type="match status" value="1"/>
</dbReference>
<dbReference type="PANTHER" id="PTHR10057:SF0">
    <property type="entry name" value="TRANSLOCATOR PROTEIN"/>
    <property type="match status" value="1"/>
</dbReference>
<protein>
    <submittedName>
        <fullName evidence="7">TspO/MBR related protein</fullName>
    </submittedName>
</protein>
<comment type="subcellular location">
    <subcellularLocation>
        <location evidence="1">Membrane</location>
        <topology evidence="1">Multi-pass membrane protein</topology>
    </subcellularLocation>
</comment>
<accession>A0A561BM47</accession>
<organism evidence="7 8">
    <name type="scientific">Kribbella amoyensis</name>
    <dbReference type="NCBI Taxonomy" id="996641"/>
    <lineage>
        <taxon>Bacteria</taxon>
        <taxon>Bacillati</taxon>
        <taxon>Actinomycetota</taxon>
        <taxon>Actinomycetes</taxon>
        <taxon>Propionibacteriales</taxon>
        <taxon>Kribbellaceae</taxon>
        <taxon>Kribbella</taxon>
    </lineage>
</organism>
<name>A0A561BM47_9ACTN</name>
<evidence type="ECO:0000256" key="3">
    <source>
        <dbReference type="ARBA" id="ARBA00022692"/>
    </source>
</evidence>
<feature type="transmembrane region" description="Helical" evidence="6">
    <location>
        <begin position="54"/>
        <end position="75"/>
    </location>
</feature>